<evidence type="ECO:0000259" key="7">
    <source>
        <dbReference type="Pfam" id="PF23914"/>
    </source>
</evidence>
<evidence type="ECO:0000313" key="9">
    <source>
        <dbReference type="Proteomes" id="UP000599009"/>
    </source>
</evidence>
<dbReference type="InterPro" id="IPR051263">
    <property type="entry name" value="C-type_cytochrome_biogenesis"/>
</dbReference>
<dbReference type="InterPro" id="IPR056412">
    <property type="entry name" value="Ig_CycH"/>
</dbReference>
<evidence type="ECO:0000259" key="6">
    <source>
        <dbReference type="Pfam" id="PF23892"/>
    </source>
</evidence>
<evidence type="ECO:0000256" key="5">
    <source>
        <dbReference type="SAM" id="Phobius"/>
    </source>
</evidence>
<protein>
    <submittedName>
        <fullName evidence="8">Cytochrome c biogenesis protein</fullName>
    </submittedName>
</protein>
<dbReference type="InterPro" id="IPR056413">
    <property type="entry name" value="TPR_CcmH_CycH"/>
</dbReference>
<sequence length="372" mass="38193">MTVVFLLAVLFGSLLAAALVAAPLRRASPRSWLTVLALVPVLALGLYQMLGTPAALDPALRATPAAAVGDAPHVDPAEFAEAVVQLRAELERNPQQPEGWALLARSLSVQGDAAGARDAYARALELVPDEPALMVEVAQASAQAHPQNLFDDQALALLERAATLQPANQRARWFIGVAQRQRNMDAEAVATWEALLPDVDPSTAASLTNQIAEAREAAGLPPATQAAAGVVGTEGGTTTAPPAIAQSGGSANAAVAAPAGSGLRVRISLAPGVAERLGGRGTVFVMARAPDGPPMPVAAERHDVSALPLEIVLDDADSPMPTQVLSQLEEALVSARVSASGTVERSADDVESAPVRVSLPTEAIVELVIGAE</sequence>
<evidence type="ECO:0000313" key="8">
    <source>
        <dbReference type="EMBL" id="GGK04558.1"/>
    </source>
</evidence>
<reference evidence="9" key="1">
    <citation type="journal article" date="2019" name="Int. J. Syst. Evol. Microbiol.">
        <title>The Global Catalogue of Microorganisms (GCM) 10K type strain sequencing project: providing services to taxonomists for standard genome sequencing and annotation.</title>
        <authorList>
            <consortium name="The Broad Institute Genomics Platform"/>
            <consortium name="The Broad Institute Genome Sequencing Center for Infectious Disease"/>
            <person name="Wu L."/>
            <person name="Ma J."/>
        </authorList>
    </citation>
    <scope>NUCLEOTIDE SEQUENCE [LARGE SCALE GENOMIC DNA]</scope>
    <source>
        <strain evidence="9">CGMCC 1.8985</strain>
    </source>
</reference>
<accession>A0ABQ2EB25</accession>
<dbReference type="PANTHER" id="PTHR47870">
    <property type="entry name" value="CYTOCHROME C-TYPE BIOGENESIS PROTEIN CCMH"/>
    <property type="match status" value="1"/>
</dbReference>
<dbReference type="Proteomes" id="UP000599009">
    <property type="component" value="Unassembled WGS sequence"/>
</dbReference>
<dbReference type="InterPro" id="IPR011990">
    <property type="entry name" value="TPR-like_helical_dom_sf"/>
</dbReference>
<dbReference type="SUPFAM" id="SSF48452">
    <property type="entry name" value="TPR-like"/>
    <property type="match status" value="1"/>
</dbReference>
<comment type="caution">
    <text evidence="8">The sequence shown here is derived from an EMBL/GenBank/DDBJ whole genome shotgun (WGS) entry which is preliminary data.</text>
</comment>
<dbReference type="Gene3D" id="1.25.40.10">
    <property type="entry name" value="Tetratricopeptide repeat domain"/>
    <property type="match status" value="1"/>
</dbReference>
<keyword evidence="1" id="KW-0677">Repeat</keyword>
<keyword evidence="2" id="KW-0201">Cytochrome c-type biogenesis</keyword>
<dbReference type="PANTHER" id="PTHR47870:SF1">
    <property type="entry name" value="CYTOCHROME C-TYPE BIOGENESIS PROTEIN CCMH"/>
    <property type="match status" value="1"/>
</dbReference>
<feature type="transmembrane region" description="Helical" evidence="5">
    <location>
        <begin position="31"/>
        <end position="50"/>
    </location>
</feature>
<dbReference type="Pfam" id="PF23914">
    <property type="entry name" value="TPR_CcmH_CycH"/>
    <property type="match status" value="1"/>
</dbReference>
<evidence type="ECO:0000256" key="1">
    <source>
        <dbReference type="ARBA" id="ARBA00022737"/>
    </source>
</evidence>
<organism evidence="8 9">
    <name type="scientific">Luteimonas terricola</name>
    <dbReference type="NCBI Taxonomy" id="645597"/>
    <lineage>
        <taxon>Bacteria</taxon>
        <taxon>Pseudomonadati</taxon>
        <taxon>Pseudomonadota</taxon>
        <taxon>Gammaproteobacteria</taxon>
        <taxon>Lysobacterales</taxon>
        <taxon>Lysobacteraceae</taxon>
        <taxon>Luteimonas</taxon>
    </lineage>
</organism>
<proteinExistence type="predicted"/>
<feature type="domain" description="Cytochrome c-type biogenesis protein H TPR" evidence="7">
    <location>
        <begin position="71"/>
        <end position="201"/>
    </location>
</feature>
<dbReference type="PROSITE" id="PS50005">
    <property type="entry name" value="TPR"/>
    <property type="match status" value="1"/>
</dbReference>
<name>A0ABQ2EB25_9GAMM</name>
<evidence type="ECO:0000256" key="2">
    <source>
        <dbReference type="ARBA" id="ARBA00022748"/>
    </source>
</evidence>
<keyword evidence="3 4" id="KW-0802">TPR repeat</keyword>
<dbReference type="RefSeq" id="WP_132984875.1">
    <property type="nucleotide sequence ID" value="NZ_BMME01000001.1"/>
</dbReference>
<keyword evidence="5" id="KW-1133">Transmembrane helix</keyword>
<feature type="repeat" description="TPR" evidence="4">
    <location>
        <begin position="97"/>
        <end position="130"/>
    </location>
</feature>
<dbReference type="InterPro" id="IPR019734">
    <property type="entry name" value="TPR_rpt"/>
</dbReference>
<keyword evidence="5" id="KW-0812">Transmembrane</keyword>
<keyword evidence="9" id="KW-1185">Reference proteome</keyword>
<gene>
    <name evidence="8" type="primary">cycH</name>
    <name evidence="8" type="ORF">GCM10011394_12040</name>
</gene>
<dbReference type="Pfam" id="PF23892">
    <property type="entry name" value="Ig_CycH"/>
    <property type="match status" value="1"/>
</dbReference>
<keyword evidence="5" id="KW-0472">Membrane</keyword>
<evidence type="ECO:0000256" key="3">
    <source>
        <dbReference type="ARBA" id="ARBA00022803"/>
    </source>
</evidence>
<feature type="domain" description="Cytochrome c-type biogenesis protein H Ig-like" evidence="6">
    <location>
        <begin position="263"/>
        <end position="369"/>
    </location>
</feature>
<evidence type="ECO:0000256" key="4">
    <source>
        <dbReference type="PROSITE-ProRule" id="PRU00339"/>
    </source>
</evidence>
<dbReference type="EMBL" id="BMME01000001">
    <property type="protein sequence ID" value="GGK04558.1"/>
    <property type="molecule type" value="Genomic_DNA"/>
</dbReference>